<dbReference type="InterPro" id="IPR010499">
    <property type="entry name" value="AraC_E-bd"/>
</dbReference>
<protein>
    <submittedName>
        <fullName evidence="2">AraC family transcriptional regulator</fullName>
    </submittedName>
</protein>
<proteinExistence type="predicted"/>
<evidence type="ECO:0000313" key="2">
    <source>
        <dbReference type="EMBL" id="SFC43381.1"/>
    </source>
</evidence>
<evidence type="ECO:0000259" key="1">
    <source>
        <dbReference type="SMART" id="SM00871"/>
    </source>
</evidence>
<dbReference type="SUPFAM" id="SSF55136">
    <property type="entry name" value="Probable bacterial effector-binding domain"/>
    <property type="match status" value="1"/>
</dbReference>
<dbReference type="InterPro" id="IPR029442">
    <property type="entry name" value="GyrI-like"/>
</dbReference>
<dbReference type="PANTHER" id="PTHR40055">
    <property type="entry name" value="TRANSCRIPTIONAL REGULATOR YGIV-RELATED"/>
    <property type="match status" value="1"/>
</dbReference>
<dbReference type="InterPro" id="IPR050908">
    <property type="entry name" value="SmbC-like"/>
</dbReference>
<dbReference type="PANTHER" id="PTHR40055:SF1">
    <property type="entry name" value="TRANSCRIPTIONAL REGULATOR YGIV-RELATED"/>
    <property type="match status" value="1"/>
</dbReference>
<evidence type="ECO:0000313" key="3">
    <source>
        <dbReference type="Proteomes" id="UP000226420"/>
    </source>
</evidence>
<dbReference type="Gene3D" id="3.20.80.10">
    <property type="entry name" value="Regulatory factor, effector binding domain"/>
    <property type="match status" value="1"/>
</dbReference>
<dbReference type="InterPro" id="IPR011256">
    <property type="entry name" value="Reg_factor_effector_dom_sf"/>
</dbReference>
<gene>
    <name evidence="2" type="ORF">SAMN02745723_102347</name>
</gene>
<dbReference type="Proteomes" id="UP000226420">
    <property type="component" value="Unassembled WGS sequence"/>
</dbReference>
<dbReference type="AlphaFoldDB" id="A0AAJ4W987"/>
<sequence length="158" mass="18312">MNITIETRETITVYGIRHCGPYPQIHRAFQAIWDWAQAEGITTHIKYGVAIFLDNPKTKAPEQCRSDACMQLDQPLQDEQLSEIVRPVEITGGCYAKYHHTGSYAALETVYDQFYNQWLPQSNYKKTDQPSFEVYLNNPMNTPEDQLLTDIYFPITEK</sequence>
<dbReference type="RefSeq" id="WP_074821109.1">
    <property type="nucleotide sequence ID" value="NZ_FOLW01000002.1"/>
</dbReference>
<feature type="domain" description="AraC effector-binding" evidence="1">
    <location>
        <begin position="1"/>
        <end position="156"/>
    </location>
</feature>
<name>A0AAJ4W987_9GAMM</name>
<dbReference type="EMBL" id="FOLW01000002">
    <property type="protein sequence ID" value="SFC43381.1"/>
    <property type="molecule type" value="Genomic_DNA"/>
</dbReference>
<dbReference type="SMART" id="SM00871">
    <property type="entry name" value="AraC_E_bind"/>
    <property type="match status" value="1"/>
</dbReference>
<comment type="caution">
    <text evidence="2">The sequence shown here is derived from an EMBL/GenBank/DDBJ whole genome shotgun (WGS) entry which is preliminary data.</text>
</comment>
<reference evidence="2 3" key="1">
    <citation type="submission" date="2016-10" db="EMBL/GenBank/DDBJ databases">
        <authorList>
            <person name="Varghese N."/>
            <person name="Submissions S."/>
        </authorList>
    </citation>
    <scope>NUCLEOTIDE SEQUENCE [LARGE SCALE GENOMIC DNA]</scope>
    <source>
        <strain evidence="2 3">DSM 5563</strain>
    </source>
</reference>
<accession>A0AAJ4W987</accession>
<organism evidence="2 3">
    <name type="scientific">Pragia fontium DSM 5563 = ATCC 49100</name>
    <dbReference type="NCBI Taxonomy" id="1122977"/>
    <lineage>
        <taxon>Bacteria</taxon>
        <taxon>Pseudomonadati</taxon>
        <taxon>Pseudomonadota</taxon>
        <taxon>Gammaproteobacteria</taxon>
        <taxon>Enterobacterales</taxon>
        <taxon>Budviciaceae</taxon>
        <taxon>Pragia</taxon>
    </lineage>
</organism>
<dbReference type="Pfam" id="PF06445">
    <property type="entry name" value="GyrI-like"/>
    <property type="match status" value="1"/>
</dbReference>